<proteinExistence type="predicted"/>
<feature type="compositionally biased region" description="Basic and acidic residues" evidence="1">
    <location>
        <begin position="485"/>
        <end position="503"/>
    </location>
</feature>
<sequence>MALSSFLLEFKELADPDLRSAFYSDLSLQKTENPSWYEQSIQQWLRIISSCTEHGYLSSDTASNSSNNPKSKDSLNTLNESYADLNYTCFETAGLESKFIIENDSPTSMQEIITELLNRNELLVYSDYINRDQISTLSLLFSWMFSSKKNSLNNSTNNKIVVLSLVKKFSERILETQKQNCVFKVTDNLMTNERFCRIFYSCLNPVKISGKADSSKRKISETDYRAIIAFLEKNGHVTVGKLSSEKDIEIIRFTDSISNKSPISLLDIKVVDLLLSEENVSKQILHLENRVSENREKVGRALEKKNKAMAISTLKYCKHIENEILPLRYKARDLVVGIITQIQNTSSDADHLAAIKSGTEALTLLQKSSGITADTVVETFEELAEVLAGNEEIQTTLQTENEILANRAGQTDSAVLEEELNAELDKIILEMKSETEYSYKPGKETSRNISKEKEIIIGNKKQQSVESKPSHKNNKLISNQSSDNESNKSAEPAEKEKVLEISY</sequence>
<dbReference type="OrthoDB" id="10250120at2759"/>
<protein>
    <recommendedName>
        <fullName evidence="4">Charged multivesicular body protein 7</fullName>
    </recommendedName>
</protein>
<reference evidence="2 3" key="1">
    <citation type="journal article" date="2018" name="MBio">
        <title>Comparative Genomics Reveals the Core Gene Toolbox for the Fungus-Insect Symbiosis.</title>
        <authorList>
            <person name="Wang Y."/>
            <person name="Stata M."/>
            <person name="Wang W."/>
            <person name="Stajich J.E."/>
            <person name="White M.M."/>
            <person name="Moncalvo J.M."/>
        </authorList>
    </citation>
    <scope>NUCLEOTIDE SEQUENCE [LARGE SCALE GENOMIC DNA]</scope>
    <source>
        <strain evidence="2 3">SC-DP-2</strain>
    </source>
</reference>
<dbReference type="EMBL" id="MBFS01001633">
    <property type="protein sequence ID" value="PVV00803.1"/>
    <property type="molecule type" value="Genomic_DNA"/>
</dbReference>
<gene>
    <name evidence="2" type="ORF">BB560_004802</name>
</gene>
<evidence type="ECO:0008006" key="4">
    <source>
        <dbReference type="Google" id="ProtNLM"/>
    </source>
</evidence>
<dbReference type="Pfam" id="PF03357">
    <property type="entry name" value="Snf7"/>
    <property type="match status" value="1"/>
</dbReference>
<evidence type="ECO:0000256" key="1">
    <source>
        <dbReference type="SAM" id="MobiDB-lite"/>
    </source>
</evidence>
<dbReference type="Proteomes" id="UP000245609">
    <property type="component" value="Unassembled WGS sequence"/>
</dbReference>
<evidence type="ECO:0000313" key="2">
    <source>
        <dbReference type="EMBL" id="PVV00803.1"/>
    </source>
</evidence>
<dbReference type="InterPro" id="IPR005024">
    <property type="entry name" value="Snf7_fam"/>
</dbReference>
<dbReference type="STRING" id="133381.A0A2T9Z878"/>
<feature type="region of interest" description="Disordered" evidence="1">
    <location>
        <begin position="450"/>
        <end position="503"/>
    </location>
</feature>
<accession>A0A2T9Z878</accession>
<organism evidence="2 3">
    <name type="scientific">Smittium megazygosporum</name>
    <dbReference type="NCBI Taxonomy" id="133381"/>
    <lineage>
        <taxon>Eukaryota</taxon>
        <taxon>Fungi</taxon>
        <taxon>Fungi incertae sedis</taxon>
        <taxon>Zoopagomycota</taxon>
        <taxon>Kickxellomycotina</taxon>
        <taxon>Harpellomycetes</taxon>
        <taxon>Harpellales</taxon>
        <taxon>Legeriomycetaceae</taxon>
        <taxon>Smittium</taxon>
    </lineage>
</organism>
<dbReference type="AlphaFoldDB" id="A0A2T9Z878"/>
<dbReference type="GO" id="GO:0007034">
    <property type="term" value="P:vacuolar transport"/>
    <property type="evidence" value="ECO:0007669"/>
    <property type="project" value="InterPro"/>
</dbReference>
<comment type="caution">
    <text evidence="2">The sequence shown here is derived from an EMBL/GenBank/DDBJ whole genome shotgun (WGS) entry which is preliminary data.</text>
</comment>
<name>A0A2T9Z878_9FUNG</name>
<feature type="compositionally biased region" description="Polar residues" evidence="1">
    <location>
        <begin position="475"/>
        <end position="484"/>
    </location>
</feature>
<evidence type="ECO:0000313" key="3">
    <source>
        <dbReference type="Proteomes" id="UP000245609"/>
    </source>
</evidence>
<keyword evidence="3" id="KW-1185">Reference proteome</keyword>